<feature type="transmembrane region" description="Helical" evidence="1">
    <location>
        <begin position="410"/>
        <end position="435"/>
    </location>
</feature>
<protein>
    <recommendedName>
        <fullName evidence="4">ABC-2 type transport system permease protein</fullName>
    </recommendedName>
</protein>
<keyword evidence="1" id="KW-0812">Transmembrane</keyword>
<keyword evidence="1" id="KW-0472">Membrane</keyword>
<gene>
    <name evidence="2" type="ORF">D3226_08740</name>
</gene>
<reference evidence="2 3" key="1">
    <citation type="submission" date="2018-09" db="EMBL/GenBank/DDBJ databases">
        <title>Comparative genomics of Leucobacter spp.</title>
        <authorList>
            <person name="Reis A.C."/>
            <person name="Kolvenbach B.A."/>
            <person name="Corvini P.F.X."/>
            <person name="Nunes O.C."/>
        </authorList>
    </citation>
    <scope>NUCLEOTIDE SEQUENCE [LARGE SCALE GENOMIC DNA]</scope>
    <source>
        <strain evidence="2 3">L-1</strain>
    </source>
</reference>
<organism evidence="2 3">
    <name type="scientific">Leucobacter chromiireducens subsp. chromiireducens</name>
    <dbReference type="NCBI Taxonomy" id="660067"/>
    <lineage>
        <taxon>Bacteria</taxon>
        <taxon>Bacillati</taxon>
        <taxon>Actinomycetota</taxon>
        <taxon>Actinomycetes</taxon>
        <taxon>Micrococcales</taxon>
        <taxon>Microbacteriaceae</taxon>
        <taxon>Leucobacter</taxon>
    </lineage>
</organism>
<proteinExistence type="predicted"/>
<feature type="transmembrane region" description="Helical" evidence="1">
    <location>
        <begin position="34"/>
        <end position="53"/>
    </location>
</feature>
<comment type="caution">
    <text evidence="2">The sequence shown here is derived from an EMBL/GenBank/DDBJ whole genome shotgun (WGS) entry which is preliminary data.</text>
</comment>
<evidence type="ECO:0000313" key="3">
    <source>
        <dbReference type="Proteomes" id="UP001646141"/>
    </source>
</evidence>
<evidence type="ECO:0000313" key="2">
    <source>
        <dbReference type="EMBL" id="MBL3690045.1"/>
    </source>
</evidence>
<keyword evidence="1" id="KW-1133">Transmembrane helix</keyword>
<feature type="transmembrane region" description="Helical" evidence="1">
    <location>
        <begin position="354"/>
        <end position="374"/>
    </location>
</feature>
<name>A0ABS1SPD9_9MICO</name>
<evidence type="ECO:0000256" key="1">
    <source>
        <dbReference type="SAM" id="Phobius"/>
    </source>
</evidence>
<dbReference type="Proteomes" id="UP001646141">
    <property type="component" value="Unassembled WGS sequence"/>
</dbReference>
<feature type="transmembrane region" description="Helical" evidence="1">
    <location>
        <begin position="182"/>
        <end position="201"/>
    </location>
</feature>
<dbReference type="RefSeq" id="WP_202382128.1">
    <property type="nucleotide sequence ID" value="NZ_BAAAMA010000002.1"/>
</dbReference>
<keyword evidence="3" id="KW-1185">Reference proteome</keyword>
<evidence type="ECO:0008006" key="4">
    <source>
        <dbReference type="Google" id="ProtNLM"/>
    </source>
</evidence>
<accession>A0ABS1SPD9</accession>
<feature type="transmembrane region" description="Helical" evidence="1">
    <location>
        <begin position="120"/>
        <end position="144"/>
    </location>
</feature>
<feature type="transmembrane region" description="Helical" evidence="1">
    <location>
        <begin position="150"/>
        <end position="173"/>
    </location>
</feature>
<sequence length="543" mass="54129">MKLSQGSFRADAAALRAVRAVRRARGDTLSAGDVSYRIYLAIMLTIIVVAPAVRTSVLGAAPVLPDLVQQPGALAALLTATTAGVVFLGGRGGPARAGLPQLDLLFPTPIARWRLLAPPVVRWLLAGAALGAVLGGVWAIAALLRGPLPWAVLVSVVVAGMCVGVVLVGALLVGQVGLRTRAVLAAVLAVLAAAQLIWGPLGDPWSGASRVLELSVPAGTASGAAGGVVEVSAVHMPSLLRALVMPVAAALVVVCGAVPLAARLPRELLREQAVNWDAASALALTGDPTAALARFGAPVTMGRRLRLRPSARLWGMLLRRDLLGLVRAPGRSLAAAIGVASAGVLWAVAVQSGAGLGGAALMGAVAVAVGSFSVQPWCRGMVTAAGGAGSPALLPLSPGALIAAHALTPLLASTLAVAGGAAAAISFATLGLGGWQTTPDGFLAVWSAPGFAAVLVLLRAAAALKGTIPLRLLAPVPTPMGDVSAMNVFIWTIDGPVVALLVGGALGAAWSAGSPVAAAVTTGVALVCLGAWAYSRLRPSLTQ</sequence>
<dbReference type="EMBL" id="QYAD01000002">
    <property type="protein sequence ID" value="MBL3690045.1"/>
    <property type="molecule type" value="Genomic_DNA"/>
</dbReference>
<feature type="transmembrane region" description="Helical" evidence="1">
    <location>
        <begin position="73"/>
        <end position="90"/>
    </location>
</feature>
<feature type="transmembrane region" description="Helical" evidence="1">
    <location>
        <begin position="239"/>
        <end position="262"/>
    </location>
</feature>
<feature type="transmembrane region" description="Helical" evidence="1">
    <location>
        <begin position="485"/>
        <end position="510"/>
    </location>
</feature>
<feature type="transmembrane region" description="Helical" evidence="1">
    <location>
        <begin position="441"/>
        <end position="464"/>
    </location>
</feature>
<feature type="transmembrane region" description="Helical" evidence="1">
    <location>
        <begin position="516"/>
        <end position="534"/>
    </location>
</feature>
<feature type="transmembrane region" description="Helical" evidence="1">
    <location>
        <begin position="328"/>
        <end position="348"/>
    </location>
</feature>